<dbReference type="PROSITE" id="PS00356">
    <property type="entry name" value="HTH_LACI_1"/>
    <property type="match status" value="1"/>
</dbReference>
<dbReference type="SMART" id="SM00354">
    <property type="entry name" value="HTH_LACI"/>
    <property type="match status" value="1"/>
</dbReference>
<dbReference type="Gene3D" id="1.10.260.40">
    <property type="entry name" value="lambda repressor-like DNA-binding domains"/>
    <property type="match status" value="1"/>
</dbReference>
<name>A0ABS2HCL5_9VIBR</name>
<dbReference type="Gene3D" id="3.40.50.2300">
    <property type="match status" value="2"/>
</dbReference>
<proteinExistence type="predicted"/>
<reference evidence="5 6" key="1">
    <citation type="submission" date="2021-02" db="EMBL/GenBank/DDBJ databases">
        <authorList>
            <person name="Park J.-S."/>
        </authorList>
    </citation>
    <scope>NUCLEOTIDE SEQUENCE [LARGE SCALE GENOMIC DNA]</scope>
    <source>
        <strain evidence="5 6">188UL20-2</strain>
    </source>
</reference>
<feature type="domain" description="HTH lacI-type" evidence="4">
    <location>
        <begin position="2"/>
        <end position="56"/>
    </location>
</feature>
<sequence length="332" mass="36904">MATIKDVARVAKVSVGTVSRVLNGSSKISPESYKAVHDAARQLGYRRNAVAQALVSKTSKMFGVLVSDVGVPFFGEMVKGIEEVARQKGLHLLICNGYHDATEEKNMIEYLLSHRCQSLVVHSKGLSDEELIQYSREIPGMIVINRYIDAIKERCVFLNNHQGMHIAVSRLLDSHNGVAYIGSSEDIQDATDRYLGYQKALEDRSIEFNEQWVVHCEPVAEAGYKAIKQLAEQGELPSSIVTYNDALASGVLDYLHGEGIKIPEQVSVVGFDDIELARYLYPKLTTVRYPIREMAEFAANLSIQLLEDATPSVSDEELEFVPKLIERNSAVI</sequence>
<dbReference type="GO" id="GO:0003677">
    <property type="term" value="F:DNA binding"/>
    <property type="evidence" value="ECO:0007669"/>
    <property type="project" value="UniProtKB-KW"/>
</dbReference>
<dbReference type="Proteomes" id="UP000809621">
    <property type="component" value="Unassembled WGS sequence"/>
</dbReference>
<evidence type="ECO:0000313" key="5">
    <source>
        <dbReference type="EMBL" id="MBM7035328.1"/>
    </source>
</evidence>
<protein>
    <submittedName>
        <fullName evidence="5">LacI family DNA-binding transcriptional regulator</fullName>
    </submittedName>
</protein>
<dbReference type="InterPro" id="IPR028082">
    <property type="entry name" value="Peripla_BP_I"/>
</dbReference>
<evidence type="ECO:0000259" key="4">
    <source>
        <dbReference type="PROSITE" id="PS50932"/>
    </source>
</evidence>
<dbReference type="EMBL" id="JAFEUM010000001">
    <property type="protein sequence ID" value="MBM7035328.1"/>
    <property type="molecule type" value="Genomic_DNA"/>
</dbReference>
<evidence type="ECO:0000256" key="3">
    <source>
        <dbReference type="ARBA" id="ARBA00023163"/>
    </source>
</evidence>
<dbReference type="InterPro" id="IPR000843">
    <property type="entry name" value="HTH_LacI"/>
</dbReference>
<accession>A0ABS2HCL5</accession>
<keyword evidence="1" id="KW-0805">Transcription regulation</keyword>
<dbReference type="InterPro" id="IPR010982">
    <property type="entry name" value="Lambda_DNA-bd_dom_sf"/>
</dbReference>
<gene>
    <name evidence="5" type="ORF">JQC93_02825</name>
</gene>
<dbReference type="PROSITE" id="PS50932">
    <property type="entry name" value="HTH_LACI_2"/>
    <property type="match status" value="1"/>
</dbReference>
<evidence type="ECO:0000256" key="1">
    <source>
        <dbReference type="ARBA" id="ARBA00023015"/>
    </source>
</evidence>
<dbReference type="RefSeq" id="WP_205156938.1">
    <property type="nucleotide sequence ID" value="NZ_JAFEUM010000001.1"/>
</dbReference>
<dbReference type="InterPro" id="IPR046335">
    <property type="entry name" value="LacI/GalR-like_sensor"/>
</dbReference>
<dbReference type="CDD" id="cd01392">
    <property type="entry name" value="HTH_LacI"/>
    <property type="match status" value="1"/>
</dbReference>
<dbReference type="Pfam" id="PF00356">
    <property type="entry name" value="LacI"/>
    <property type="match status" value="1"/>
</dbReference>
<organism evidence="5 6">
    <name type="scientific">Vibrio ulleungensis</name>
    <dbReference type="NCBI Taxonomy" id="2807619"/>
    <lineage>
        <taxon>Bacteria</taxon>
        <taxon>Pseudomonadati</taxon>
        <taxon>Pseudomonadota</taxon>
        <taxon>Gammaproteobacteria</taxon>
        <taxon>Vibrionales</taxon>
        <taxon>Vibrionaceae</taxon>
        <taxon>Vibrio</taxon>
    </lineage>
</organism>
<dbReference type="SUPFAM" id="SSF47413">
    <property type="entry name" value="lambda repressor-like DNA-binding domains"/>
    <property type="match status" value="1"/>
</dbReference>
<keyword evidence="6" id="KW-1185">Reference proteome</keyword>
<evidence type="ECO:0000313" key="6">
    <source>
        <dbReference type="Proteomes" id="UP000809621"/>
    </source>
</evidence>
<dbReference type="PANTHER" id="PTHR30146:SF109">
    <property type="entry name" value="HTH-TYPE TRANSCRIPTIONAL REGULATOR GALS"/>
    <property type="match status" value="1"/>
</dbReference>
<dbReference type="Pfam" id="PF13377">
    <property type="entry name" value="Peripla_BP_3"/>
    <property type="match status" value="1"/>
</dbReference>
<dbReference type="SUPFAM" id="SSF53822">
    <property type="entry name" value="Periplasmic binding protein-like I"/>
    <property type="match status" value="1"/>
</dbReference>
<dbReference type="PANTHER" id="PTHR30146">
    <property type="entry name" value="LACI-RELATED TRANSCRIPTIONAL REPRESSOR"/>
    <property type="match status" value="1"/>
</dbReference>
<evidence type="ECO:0000256" key="2">
    <source>
        <dbReference type="ARBA" id="ARBA00023125"/>
    </source>
</evidence>
<keyword evidence="3" id="KW-0804">Transcription</keyword>
<keyword evidence="2 5" id="KW-0238">DNA-binding</keyword>
<dbReference type="PRINTS" id="PR00036">
    <property type="entry name" value="HTHLACI"/>
</dbReference>
<comment type="caution">
    <text evidence="5">The sequence shown here is derived from an EMBL/GenBank/DDBJ whole genome shotgun (WGS) entry which is preliminary data.</text>
</comment>
<dbReference type="CDD" id="cd06270">
    <property type="entry name" value="PBP1_GalS-like"/>
    <property type="match status" value="1"/>
</dbReference>